<feature type="binding site" evidence="8">
    <location>
        <position position="118"/>
    </location>
    <ligand>
        <name>Fe cation</name>
        <dbReference type="ChEBI" id="CHEBI:24875"/>
        <label>1</label>
    </ligand>
</feature>
<comment type="catalytic activity">
    <reaction evidence="8">
        <text>a 5-methoxy-2-methyl-3-(all-trans-polyprenyl)benzene-1,4-diol + AH2 + O2 = a 3-demethylubiquinol + A + H2O</text>
        <dbReference type="Rhea" id="RHEA:50908"/>
        <dbReference type="Rhea" id="RHEA-COMP:10859"/>
        <dbReference type="Rhea" id="RHEA-COMP:10914"/>
        <dbReference type="ChEBI" id="CHEBI:13193"/>
        <dbReference type="ChEBI" id="CHEBI:15377"/>
        <dbReference type="ChEBI" id="CHEBI:15379"/>
        <dbReference type="ChEBI" id="CHEBI:17499"/>
        <dbReference type="ChEBI" id="CHEBI:84167"/>
        <dbReference type="ChEBI" id="CHEBI:84422"/>
        <dbReference type="EC" id="1.14.99.60"/>
    </reaction>
</comment>
<dbReference type="GO" id="GO:0046872">
    <property type="term" value="F:metal ion binding"/>
    <property type="evidence" value="ECO:0007669"/>
    <property type="project" value="UniProtKB-KW"/>
</dbReference>
<dbReference type="PANTHER" id="PTHR11237">
    <property type="entry name" value="COENZYME Q10 BIOSYNTHESIS PROTEIN 7"/>
    <property type="match status" value="1"/>
</dbReference>
<dbReference type="Pfam" id="PF03232">
    <property type="entry name" value="COQ7"/>
    <property type="match status" value="1"/>
</dbReference>
<keyword evidence="5 8" id="KW-0408">Iron</keyword>
<comment type="subcellular location">
    <subcellularLocation>
        <location evidence="8">Mitochondrion inner membrane</location>
        <topology evidence="8">Peripheral membrane protein</topology>
        <orientation evidence="8">Matrix side</orientation>
    </subcellularLocation>
</comment>
<dbReference type="GO" id="GO:0008682">
    <property type="term" value="F:3-demethoxyubiquinol 3-hydroxylase activity"/>
    <property type="evidence" value="ECO:0007669"/>
    <property type="project" value="UniProtKB-EC"/>
</dbReference>
<dbReference type="InterPro" id="IPR011566">
    <property type="entry name" value="Ubq_synth_Coq7"/>
</dbReference>
<feature type="binding site" evidence="8">
    <location>
        <position position="208"/>
    </location>
    <ligand>
        <name>Fe cation</name>
        <dbReference type="ChEBI" id="CHEBI:24875"/>
        <label>1</label>
    </ligand>
</feature>
<keyword evidence="10" id="KW-1185">Reference proteome</keyword>
<dbReference type="GO" id="GO:0006744">
    <property type="term" value="P:ubiquinone biosynthetic process"/>
    <property type="evidence" value="ECO:0007669"/>
    <property type="project" value="UniProtKB-UniRule"/>
</dbReference>
<keyword evidence="6 8" id="KW-0503">Monooxygenase</keyword>
<dbReference type="InterPro" id="IPR009078">
    <property type="entry name" value="Ferritin-like_SF"/>
</dbReference>
<dbReference type="OMA" id="WSTAVMG"/>
<dbReference type="HAMAP" id="MF_01658">
    <property type="entry name" value="COQ7"/>
    <property type="match status" value="1"/>
</dbReference>
<name>A0A1M2V980_TRAPU</name>
<comment type="subunit">
    <text evidence="8">Component of a multi-subunit COQ enzyme complex, composed of at least COQ3, COQ4, COQ5, COQ6, COQ7 and COQ9.</text>
</comment>
<accession>A0A1M2V980</accession>
<comment type="function">
    <text evidence="8">Catalyzes the hydroxylation of 2-polyprenyl-3-methyl-6-methoxy-1,4-benzoquinol (DMQH2) during ubiquinone biosynthesis. Has also a structural role in the COQ enzyme complex, stabilizing other COQ polypeptides.</text>
</comment>
<comment type="similarity">
    <text evidence="8">Belongs to the COQ7 family.</text>
</comment>
<comment type="cofactor">
    <cofactor evidence="8">
        <name>Fe cation</name>
        <dbReference type="ChEBI" id="CHEBI:24875"/>
    </cofactor>
    <text evidence="8">Binds 2 iron ions per subunit.</text>
</comment>
<feature type="binding site" evidence="8">
    <location>
        <position position="121"/>
    </location>
    <ligand>
        <name>Fe cation</name>
        <dbReference type="ChEBI" id="CHEBI:24875"/>
        <label>1</label>
    </ligand>
</feature>
<feature type="binding site" evidence="8">
    <location>
        <position position="118"/>
    </location>
    <ligand>
        <name>Fe cation</name>
        <dbReference type="ChEBI" id="CHEBI:24875"/>
        <label>2</label>
    </ligand>
</feature>
<comment type="pathway">
    <text evidence="1 8">Cofactor biosynthesis; ubiquinone biosynthesis.</text>
</comment>
<dbReference type="CDD" id="cd01042">
    <property type="entry name" value="DMQH"/>
    <property type="match status" value="1"/>
</dbReference>
<proteinExistence type="inferred from homology"/>
<protein>
    <recommendedName>
        <fullName evidence="8">5-demethoxyubiquinone hydroxylase, mitochondrial</fullName>
        <shortName evidence="8">DMQ hydroxylase</shortName>
        <ecNumber evidence="8">1.14.99.60</ecNumber>
    </recommendedName>
    <alternativeName>
        <fullName evidence="8">Ubiquinone biosynthesis monooxygenase COQ7</fullName>
    </alternativeName>
</protein>
<dbReference type="PANTHER" id="PTHR11237:SF4">
    <property type="entry name" value="5-DEMETHOXYUBIQUINONE HYDROXYLASE, MITOCHONDRIAL"/>
    <property type="match status" value="1"/>
</dbReference>
<feature type="binding site" evidence="8">
    <location>
        <position position="208"/>
    </location>
    <ligand>
        <name>Fe cation</name>
        <dbReference type="ChEBI" id="CHEBI:24875"/>
        <label>2</label>
    </ligand>
</feature>
<dbReference type="EC" id="1.14.99.60" evidence="8"/>
<keyword evidence="8" id="KW-0999">Mitochondrion inner membrane</keyword>
<dbReference type="SUPFAM" id="SSF47240">
    <property type="entry name" value="Ferritin-like"/>
    <property type="match status" value="1"/>
</dbReference>
<evidence type="ECO:0000256" key="8">
    <source>
        <dbReference type="HAMAP-Rule" id="MF_03194"/>
    </source>
</evidence>
<gene>
    <name evidence="8" type="primary">COQ7</name>
    <name evidence="9" type="ORF">TRAPUB_5229</name>
</gene>
<evidence type="ECO:0000313" key="9">
    <source>
        <dbReference type="EMBL" id="OJT04077.1"/>
    </source>
</evidence>
<evidence type="ECO:0000256" key="5">
    <source>
        <dbReference type="ARBA" id="ARBA00023004"/>
    </source>
</evidence>
<dbReference type="EMBL" id="MNAD01001560">
    <property type="protein sequence ID" value="OJT04077.1"/>
    <property type="molecule type" value="Genomic_DNA"/>
</dbReference>
<keyword evidence="9" id="KW-0830">Ubiquinone</keyword>
<evidence type="ECO:0000256" key="1">
    <source>
        <dbReference type="ARBA" id="ARBA00004749"/>
    </source>
</evidence>
<evidence type="ECO:0000256" key="7">
    <source>
        <dbReference type="ARBA" id="ARBA00023136"/>
    </source>
</evidence>
<sequence>MLPLARNASRRSVLACASRLHSTVAHAAPSVAYTDPARSQDPSVLTTPRDIPPALREELESALRVDQAGELAANWIYKGQHDVLGRDPATGPLIQASTALPSPTSIFDRNGQDMWDQEKKHLAVMNKLQIQHRIRPTLLWEFARLGGYGLGAVTALMGKEAAMACTEAVETVIGEHYDDQLKAFEQLPADHPSVPLLKGVIREFRDDELEHLDIAVENDSQKAPAHALLSTVVGAGCKVAIELCKRF</sequence>
<evidence type="ECO:0000313" key="10">
    <source>
        <dbReference type="Proteomes" id="UP000184267"/>
    </source>
</evidence>
<keyword evidence="3 8" id="KW-0479">Metal-binding</keyword>
<keyword evidence="8" id="KW-0496">Mitochondrion</keyword>
<dbReference type="GO" id="GO:0016709">
    <property type="term" value="F:oxidoreductase activity, acting on paired donors, with incorporation or reduction of molecular oxygen, NAD(P)H as one donor, and incorporation of one atom of oxygen"/>
    <property type="evidence" value="ECO:0007669"/>
    <property type="project" value="UniProtKB-UniRule"/>
</dbReference>
<evidence type="ECO:0000256" key="2">
    <source>
        <dbReference type="ARBA" id="ARBA00022688"/>
    </source>
</evidence>
<dbReference type="AlphaFoldDB" id="A0A1M2V980"/>
<keyword evidence="7 8" id="KW-0472">Membrane</keyword>
<feature type="binding site" evidence="8">
    <location>
        <position position="170"/>
    </location>
    <ligand>
        <name>Fe cation</name>
        <dbReference type="ChEBI" id="CHEBI:24875"/>
        <label>2</label>
    </ligand>
</feature>
<comment type="caution">
    <text evidence="9">The sequence shown here is derived from an EMBL/GenBank/DDBJ whole genome shotgun (WGS) entry which is preliminary data.</text>
</comment>
<organism evidence="9 10">
    <name type="scientific">Trametes pubescens</name>
    <name type="common">White-rot fungus</name>
    <dbReference type="NCBI Taxonomy" id="154538"/>
    <lineage>
        <taxon>Eukaryota</taxon>
        <taxon>Fungi</taxon>
        <taxon>Dikarya</taxon>
        <taxon>Basidiomycota</taxon>
        <taxon>Agaricomycotina</taxon>
        <taxon>Agaricomycetes</taxon>
        <taxon>Polyporales</taxon>
        <taxon>Polyporaceae</taxon>
        <taxon>Trametes</taxon>
    </lineage>
</organism>
<dbReference type="Proteomes" id="UP000184267">
    <property type="component" value="Unassembled WGS sequence"/>
</dbReference>
<reference evidence="9 10" key="1">
    <citation type="submission" date="2016-10" db="EMBL/GenBank/DDBJ databases">
        <title>Genome sequence of the basidiomycete white-rot fungus Trametes pubescens.</title>
        <authorList>
            <person name="Makela M.R."/>
            <person name="Granchi Z."/>
            <person name="Peng M."/>
            <person name="De Vries R.P."/>
            <person name="Grigoriev I."/>
            <person name="Riley R."/>
            <person name="Hilden K."/>
        </authorList>
    </citation>
    <scope>NUCLEOTIDE SEQUENCE [LARGE SCALE GENOMIC DNA]</scope>
    <source>
        <strain evidence="9 10">FBCC735</strain>
    </source>
</reference>
<dbReference type="STRING" id="154538.A0A1M2V980"/>
<evidence type="ECO:0000256" key="4">
    <source>
        <dbReference type="ARBA" id="ARBA00023002"/>
    </source>
</evidence>
<dbReference type="OrthoDB" id="275371at2759"/>
<feature type="binding site" evidence="8">
    <location>
        <position position="211"/>
    </location>
    <ligand>
        <name>Fe cation</name>
        <dbReference type="ChEBI" id="CHEBI:24875"/>
        <label>2</label>
    </ligand>
</feature>
<evidence type="ECO:0000256" key="3">
    <source>
        <dbReference type="ARBA" id="ARBA00022723"/>
    </source>
</evidence>
<keyword evidence="2 8" id="KW-0831">Ubiquinone biosynthesis</keyword>
<evidence type="ECO:0000256" key="6">
    <source>
        <dbReference type="ARBA" id="ARBA00023033"/>
    </source>
</evidence>
<feature type="binding site" evidence="8">
    <location>
        <position position="70"/>
    </location>
    <ligand>
        <name>Fe cation</name>
        <dbReference type="ChEBI" id="CHEBI:24875"/>
        <label>1</label>
    </ligand>
</feature>
<dbReference type="GO" id="GO:0031314">
    <property type="term" value="C:extrinsic component of mitochondrial inner membrane"/>
    <property type="evidence" value="ECO:0007669"/>
    <property type="project" value="UniProtKB-UniRule"/>
</dbReference>
<keyword evidence="4 8" id="KW-0560">Oxidoreductase</keyword>
<dbReference type="UniPathway" id="UPA00232"/>